<evidence type="ECO:0000313" key="2">
    <source>
        <dbReference type="EMBL" id="KGM14232.1"/>
    </source>
</evidence>
<feature type="transmembrane region" description="Helical" evidence="1">
    <location>
        <begin position="55"/>
        <end position="79"/>
    </location>
</feature>
<keyword evidence="1" id="KW-1133">Transmembrane helix</keyword>
<evidence type="ECO:0000313" key="3">
    <source>
        <dbReference type="Proteomes" id="UP000054314"/>
    </source>
</evidence>
<feature type="transmembrane region" description="Helical" evidence="1">
    <location>
        <begin position="12"/>
        <end position="35"/>
    </location>
</feature>
<gene>
    <name evidence="2" type="ORF">N869_01385</name>
</gene>
<keyword evidence="1" id="KW-0812">Transmembrane</keyword>
<keyword evidence="3" id="KW-1185">Reference proteome</keyword>
<accession>A0A0A0C2Q3</accession>
<organism evidence="2 3">
    <name type="scientific">Cellulomonas bogoriensis 69B4 = DSM 16987</name>
    <dbReference type="NCBI Taxonomy" id="1386082"/>
    <lineage>
        <taxon>Bacteria</taxon>
        <taxon>Bacillati</taxon>
        <taxon>Actinomycetota</taxon>
        <taxon>Actinomycetes</taxon>
        <taxon>Micrococcales</taxon>
        <taxon>Cellulomonadaceae</taxon>
        <taxon>Cellulomonas</taxon>
    </lineage>
</organism>
<dbReference type="AlphaFoldDB" id="A0A0A0C2Q3"/>
<proteinExistence type="predicted"/>
<comment type="caution">
    <text evidence="2">The sequence shown here is derived from an EMBL/GenBank/DDBJ whole genome shotgun (WGS) entry which is preliminary data.</text>
</comment>
<keyword evidence="1" id="KW-0472">Membrane</keyword>
<sequence>MTMSVDPSPLRGAWAMALVGALVLGVWLIATWWAADLQAACPAGTVGACDQATRVAVARVATVVSVLTYVLVLVVALLVRRRRGVLGVLALVLLAVSGFVGFALTLTSTGFVLE</sequence>
<dbReference type="EMBL" id="AXCZ01000009">
    <property type="protein sequence ID" value="KGM14232.1"/>
    <property type="molecule type" value="Genomic_DNA"/>
</dbReference>
<evidence type="ECO:0000256" key="1">
    <source>
        <dbReference type="SAM" id="Phobius"/>
    </source>
</evidence>
<name>A0A0A0C2Q3_9CELL</name>
<protein>
    <submittedName>
        <fullName evidence="2">Uncharacterized protein</fullName>
    </submittedName>
</protein>
<dbReference type="Proteomes" id="UP000054314">
    <property type="component" value="Unassembled WGS sequence"/>
</dbReference>
<feature type="transmembrane region" description="Helical" evidence="1">
    <location>
        <begin position="86"/>
        <end position="113"/>
    </location>
</feature>
<reference evidence="2 3" key="1">
    <citation type="submission" date="2013-08" db="EMBL/GenBank/DDBJ databases">
        <title>Genome sequencing of Cellulomonas bogoriensis 69B4.</title>
        <authorList>
            <person name="Chen F."/>
            <person name="Li Y."/>
            <person name="Wang G."/>
        </authorList>
    </citation>
    <scope>NUCLEOTIDE SEQUENCE [LARGE SCALE GENOMIC DNA]</scope>
    <source>
        <strain evidence="2 3">69B4</strain>
    </source>
</reference>